<dbReference type="InterPro" id="IPR028994">
    <property type="entry name" value="Integrin_alpha_N"/>
</dbReference>
<dbReference type="Proteomes" id="UP000663828">
    <property type="component" value="Unassembled WGS sequence"/>
</dbReference>
<keyword evidence="2" id="KW-0812">Transmembrane</keyword>
<keyword evidence="2" id="KW-1133">Transmembrane helix</keyword>
<dbReference type="Pfam" id="PF13517">
    <property type="entry name" value="FG-GAP_3"/>
    <property type="match status" value="3"/>
</dbReference>
<keyword evidence="4" id="KW-1185">Reference proteome</keyword>
<dbReference type="EMBL" id="CAJNOR010000640">
    <property type="protein sequence ID" value="CAF0970044.1"/>
    <property type="molecule type" value="Genomic_DNA"/>
</dbReference>
<dbReference type="SUPFAM" id="SSF69318">
    <property type="entry name" value="Integrin alpha N-terminal domain"/>
    <property type="match status" value="1"/>
</dbReference>
<accession>A0A814ESC6</accession>
<dbReference type="Gene3D" id="2.130.10.130">
    <property type="entry name" value="Integrin alpha, N-terminal"/>
    <property type="match status" value="2"/>
</dbReference>
<reference evidence="3" key="1">
    <citation type="submission" date="2021-02" db="EMBL/GenBank/DDBJ databases">
        <authorList>
            <person name="Nowell W R."/>
        </authorList>
    </citation>
    <scope>NUCLEOTIDE SEQUENCE</scope>
</reference>
<name>A0A814ESC6_ADIRI</name>
<keyword evidence="2" id="KW-0472">Membrane</keyword>
<dbReference type="InterPro" id="IPR013517">
    <property type="entry name" value="FG-GAP"/>
</dbReference>
<feature type="transmembrane region" description="Helical" evidence="2">
    <location>
        <begin position="6"/>
        <end position="29"/>
    </location>
</feature>
<gene>
    <name evidence="3" type="ORF">XAT740_LOCUS11617</name>
</gene>
<evidence type="ECO:0000313" key="4">
    <source>
        <dbReference type="Proteomes" id="UP000663828"/>
    </source>
</evidence>
<organism evidence="3 4">
    <name type="scientific">Adineta ricciae</name>
    <name type="common">Rotifer</name>
    <dbReference type="NCBI Taxonomy" id="249248"/>
    <lineage>
        <taxon>Eukaryota</taxon>
        <taxon>Metazoa</taxon>
        <taxon>Spiralia</taxon>
        <taxon>Gnathifera</taxon>
        <taxon>Rotifera</taxon>
        <taxon>Eurotatoria</taxon>
        <taxon>Bdelloidea</taxon>
        <taxon>Adinetida</taxon>
        <taxon>Adinetidae</taxon>
        <taxon>Adineta</taxon>
    </lineage>
</organism>
<protein>
    <submittedName>
        <fullName evidence="3">Uncharacterized protein</fullName>
    </submittedName>
</protein>
<evidence type="ECO:0000313" key="3">
    <source>
        <dbReference type="EMBL" id="CAF0970044.1"/>
    </source>
</evidence>
<sequence>MFTADLFLYYRGLTIVLKWTCPKVILLGFKIYNKRKNRATTIHPTMTSDITVRHTTSKSQIEPQNNGMSRSRWFPKIICSVILMVCVAVGISCFSIYYAYKNYSVTTDVPISDNFTRTTITAIISTTSNASEPLCLFKYEQVFIDSSCLFISSSAVVVTDVTADGHIDLIFHCDRTEMVHVLLGYGNSSFRRAFTFSARHVYKINWIRVADLNNDRRTDLVLAYYNNELSKTNIIVVFGNGNGTFQTQTTQSFLLTIIAQDTNIIDVNNDTKLDIIAIGARSDHIHIYYGNGDGTFSPPLVLYIGINSNAHQLSVADINNDAYLDLIVMDGSTNLIHAFFGNNDRSFQLHKWFFVFVNPGKTAMIVADFRGDFQSDITLAHSWTNTAFISYRYTNGTFHGQKQIAMNSSLPFRSVALGDLNNDKYLDIVVTKDFPYEIYGFIQDRNGNFQVQLIHSSEHNGHLPWNDVKDFNNDNCQDIISISPEFQTMSIFLNTCECS</sequence>
<keyword evidence="1" id="KW-0732">Signal</keyword>
<dbReference type="PANTHER" id="PTHR45460">
    <property type="entry name" value="SIMILAR TO CYSTEINE PROTEINASE"/>
    <property type="match status" value="1"/>
</dbReference>
<dbReference type="AlphaFoldDB" id="A0A814ESC6"/>
<evidence type="ECO:0000256" key="1">
    <source>
        <dbReference type="ARBA" id="ARBA00022729"/>
    </source>
</evidence>
<proteinExistence type="predicted"/>
<dbReference type="PANTHER" id="PTHR45460:SF2">
    <property type="entry name" value="ALPHA 1,3 GLUCANASE, GH71 FAMILY (EUROFUNG)"/>
    <property type="match status" value="1"/>
</dbReference>
<comment type="caution">
    <text evidence="3">The sequence shown here is derived from an EMBL/GenBank/DDBJ whole genome shotgun (WGS) entry which is preliminary data.</text>
</comment>
<evidence type="ECO:0000256" key="2">
    <source>
        <dbReference type="SAM" id="Phobius"/>
    </source>
</evidence>
<feature type="transmembrane region" description="Helical" evidence="2">
    <location>
        <begin position="77"/>
        <end position="100"/>
    </location>
</feature>